<protein>
    <submittedName>
        <fullName evidence="2">Uncharacterized protein</fullName>
    </submittedName>
</protein>
<reference evidence="2" key="1">
    <citation type="submission" date="2022-04" db="EMBL/GenBank/DDBJ databases">
        <title>Carnegiea gigantea Genome sequencing and assembly v2.</title>
        <authorList>
            <person name="Copetti D."/>
            <person name="Sanderson M.J."/>
            <person name="Burquez A."/>
            <person name="Wojciechowski M.F."/>
        </authorList>
    </citation>
    <scope>NUCLEOTIDE SEQUENCE</scope>
    <source>
        <strain evidence="2">SGP5-SGP5p</strain>
        <tissue evidence="2">Aerial part</tissue>
    </source>
</reference>
<evidence type="ECO:0000313" key="3">
    <source>
        <dbReference type="Proteomes" id="UP001153076"/>
    </source>
</evidence>
<sequence length="223" mass="25263">MLESHTRTSDKPVNAENLVNNMRAKVVMEKLKNEREQGLNNKTDEQIFQEVLGKDKHGYLRAYGRGKSITDYFGVKPSRLDLAQDVMELQKPADASVVEAKKDVEEARKEAEQAKTSDKPVNVENLINNTRAKVAMEKLKNEREQGLNNKTDEQIFQEVLGKDKHGYLRAYGRGKSITDYFGAKPSRLDLAQDVMELKKPADASVVEAKKDVEEARKEVEQAK</sequence>
<comment type="caution">
    <text evidence="2">The sequence shown here is derived from an EMBL/GenBank/DDBJ whole genome shotgun (WGS) entry which is preliminary data.</text>
</comment>
<dbReference type="EMBL" id="JAKOGI010000271">
    <property type="protein sequence ID" value="KAJ8438054.1"/>
    <property type="molecule type" value="Genomic_DNA"/>
</dbReference>
<gene>
    <name evidence="2" type="ORF">Cgig2_003590</name>
</gene>
<dbReference type="AlphaFoldDB" id="A0A9Q1K7W2"/>
<accession>A0A9Q1K7W2</accession>
<evidence type="ECO:0000313" key="2">
    <source>
        <dbReference type="EMBL" id="KAJ8438054.1"/>
    </source>
</evidence>
<dbReference type="Proteomes" id="UP001153076">
    <property type="component" value="Unassembled WGS sequence"/>
</dbReference>
<dbReference type="OrthoDB" id="1403944at2759"/>
<keyword evidence="3" id="KW-1185">Reference proteome</keyword>
<proteinExistence type="predicted"/>
<organism evidence="2 3">
    <name type="scientific">Carnegiea gigantea</name>
    <dbReference type="NCBI Taxonomy" id="171969"/>
    <lineage>
        <taxon>Eukaryota</taxon>
        <taxon>Viridiplantae</taxon>
        <taxon>Streptophyta</taxon>
        <taxon>Embryophyta</taxon>
        <taxon>Tracheophyta</taxon>
        <taxon>Spermatophyta</taxon>
        <taxon>Magnoliopsida</taxon>
        <taxon>eudicotyledons</taxon>
        <taxon>Gunneridae</taxon>
        <taxon>Pentapetalae</taxon>
        <taxon>Caryophyllales</taxon>
        <taxon>Cactineae</taxon>
        <taxon>Cactaceae</taxon>
        <taxon>Cactoideae</taxon>
        <taxon>Echinocereeae</taxon>
        <taxon>Carnegiea</taxon>
    </lineage>
</organism>
<name>A0A9Q1K7W2_9CARY</name>
<feature type="coiled-coil region" evidence="1">
    <location>
        <begin position="97"/>
        <end position="149"/>
    </location>
</feature>
<evidence type="ECO:0000256" key="1">
    <source>
        <dbReference type="SAM" id="Coils"/>
    </source>
</evidence>
<keyword evidence="1" id="KW-0175">Coiled coil</keyword>